<organism evidence="1 2">
    <name type="scientific">Pseudarthrobacter humi</name>
    <dbReference type="NCBI Taxonomy" id="2952523"/>
    <lineage>
        <taxon>Bacteria</taxon>
        <taxon>Bacillati</taxon>
        <taxon>Actinomycetota</taxon>
        <taxon>Actinomycetes</taxon>
        <taxon>Micrococcales</taxon>
        <taxon>Micrococcaceae</taxon>
        <taxon>Pseudarthrobacter</taxon>
    </lineage>
</organism>
<keyword evidence="2" id="KW-1185">Reference proteome</keyword>
<reference evidence="1 2" key="1">
    <citation type="submission" date="2022-06" db="EMBL/GenBank/DDBJ databases">
        <title>Pseudarthrobacter sp. strain RMG13 Genome sequencing and assembly.</title>
        <authorList>
            <person name="Kim I."/>
        </authorList>
    </citation>
    <scope>NUCLEOTIDE SEQUENCE [LARGE SCALE GENOMIC DNA]</scope>
    <source>
        <strain evidence="1 2">RMG13</strain>
    </source>
</reference>
<accession>A0ABT1LQX1</accession>
<evidence type="ECO:0000313" key="2">
    <source>
        <dbReference type="Proteomes" id="UP001524318"/>
    </source>
</evidence>
<gene>
    <name evidence="1" type="ORF">NFC73_07495</name>
</gene>
<sequence>MNTSHERSGEHGPDIMIVDTPGGTRPHLALLDDPYISFCGVETSGPSRTWFALTGCKRCAAAARKKGIAAVTDVDGDMCLM</sequence>
<proteinExistence type="predicted"/>
<protein>
    <submittedName>
        <fullName evidence="1">Uncharacterized protein</fullName>
    </submittedName>
</protein>
<evidence type="ECO:0000313" key="1">
    <source>
        <dbReference type="EMBL" id="MCP8999576.1"/>
    </source>
</evidence>
<name>A0ABT1LQX1_9MICC</name>
<dbReference type="EMBL" id="JANCLV010000004">
    <property type="protein sequence ID" value="MCP8999576.1"/>
    <property type="molecule type" value="Genomic_DNA"/>
</dbReference>
<comment type="caution">
    <text evidence="1">The sequence shown here is derived from an EMBL/GenBank/DDBJ whole genome shotgun (WGS) entry which is preliminary data.</text>
</comment>
<dbReference type="Proteomes" id="UP001524318">
    <property type="component" value="Unassembled WGS sequence"/>
</dbReference>
<dbReference type="RefSeq" id="WP_254748982.1">
    <property type="nucleotide sequence ID" value="NZ_JANCLV010000004.1"/>
</dbReference>